<dbReference type="GO" id="GO:0016020">
    <property type="term" value="C:membrane"/>
    <property type="evidence" value="ECO:0007669"/>
    <property type="project" value="InterPro"/>
</dbReference>
<reference evidence="3" key="1">
    <citation type="submission" date="2021-02" db="EMBL/GenBank/DDBJ databases">
        <title>Sequencing the genomes of 1000 actinobacteria strains.</title>
        <authorList>
            <person name="Klenk H.-P."/>
        </authorList>
    </citation>
    <scope>NUCLEOTIDE SEQUENCE</scope>
    <source>
        <strain evidence="3">DSM 22850</strain>
    </source>
</reference>
<protein>
    <recommendedName>
        <fullName evidence="5">Glycosyl transferase family 11</fullName>
    </recommendedName>
</protein>
<accession>A0A940PU15</accession>
<evidence type="ECO:0000256" key="1">
    <source>
        <dbReference type="ARBA" id="ARBA00022676"/>
    </source>
</evidence>
<dbReference type="Pfam" id="PF01531">
    <property type="entry name" value="Glyco_transf_11"/>
    <property type="match status" value="1"/>
</dbReference>
<dbReference type="InterPro" id="IPR002516">
    <property type="entry name" value="Glyco_trans_11"/>
</dbReference>
<keyword evidence="4" id="KW-1185">Reference proteome</keyword>
<dbReference type="EMBL" id="JAFIDA010000001">
    <property type="protein sequence ID" value="MBP1326210.1"/>
    <property type="molecule type" value="Genomic_DNA"/>
</dbReference>
<dbReference type="GO" id="GO:0005975">
    <property type="term" value="P:carbohydrate metabolic process"/>
    <property type="evidence" value="ECO:0007669"/>
    <property type="project" value="InterPro"/>
</dbReference>
<gene>
    <name evidence="3" type="ORF">JOF28_001442</name>
</gene>
<evidence type="ECO:0000256" key="2">
    <source>
        <dbReference type="ARBA" id="ARBA00022679"/>
    </source>
</evidence>
<dbReference type="RefSeq" id="WP_209705156.1">
    <property type="nucleotide sequence ID" value="NZ_JAFIDA010000001.1"/>
</dbReference>
<keyword evidence="2" id="KW-0808">Transferase</keyword>
<proteinExistence type="predicted"/>
<dbReference type="GO" id="GO:0008107">
    <property type="term" value="F:galactoside 2-alpha-L-fucosyltransferase activity"/>
    <property type="evidence" value="ECO:0007669"/>
    <property type="project" value="InterPro"/>
</dbReference>
<dbReference type="PANTHER" id="PTHR11927:SF9">
    <property type="entry name" value="L-FUCOSYLTRANSFERASE"/>
    <property type="match status" value="1"/>
</dbReference>
<keyword evidence="1" id="KW-0328">Glycosyltransferase</keyword>
<evidence type="ECO:0008006" key="5">
    <source>
        <dbReference type="Google" id="ProtNLM"/>
    </source>
</evidence>
<dbReference type="PANTHER" id="PTHR11927">
    <property type="entry name" value="GALACTOSIDE 2-L-FUCOSYLTRANSFERASE"/>
    <property type="match status" value="1"/>
</dbReference>
<evidence type="ECO:0000313" key="3">
    <source>
        <dbReference type="EMBL" id="MBP1326210.1"/>
    </source>
</evidence>
<name>A0A940PU15_9MICO</name>
<evidence type="ECO:0000313" key="4">
    <source>
        <dbReference type="Proteomes" id="UP000675163"/>
    </source>
</evidence>
<comment type="caution">
    <text evidence="3">The sequence shown here is derived from an EMBL/GenBank/DDBJ whole genome shotgun (WGS) entry which is preliminary data.</text>
</comment>
<dbReference type="AlphaFoldDB" id="A0A940PU15"/>
<sequence>MSNLLQRMKTGMLETVRRHGREVAWTAPWMRLGNYLMLGLWANDGVGRKILRHPGSQLIDLFPNFTKEFMLDPGEVRFTDQRLKPWSGQADDRLDWEQVHKFVQSVLLPQSPLTHMHVVPDDALVVNVRRGDYYSVPEHRATFGINIEEYVQTALDQAVQDDGRPLTILVVSDDIKWCREHLDGMLGAVAPTSYRPQGDPAGDLAALVHAKRLIVPNSTFSMWGGYIGDVVHPGRKVYAPWLFARGLNGGKGMAYHPDWTIIEDIPGGWDQISE</sequence>
<dbReference type="Proteomes" id="UP000675163">
    <property type="component" value="Unassembled WGS sequence"/>
</dbReference>
<organism evidence="3 4">
    <name type="scientific">Leucobacter exalbidus</name>
    <dbReference type="NCBI Taxonomy" id="662960"/>
    <lineage>
        <taxon>Bacteria</taxon>
        <taxon>Bacillati</taxon>
        <taxon>Actinomycetota</taxon>
        <taxon>Actinomycetes</taxon>
        <taxon>Micrococcales</taxon>
        <taxon>Microbacteriaceae</taxon>
        <taxon>Leucobacter</taxon>
    </lineage>
</organism>